<proteinExistence type="predicted"/>
<evidence type="ECO:0000313" key="1">
    <source>
        <dbReference type="EMBL" id="KAL0938204.1"/>
    </source>
</evidence>
<accession>A0ACC3Z2A3</accession>
<name>A0ACC3Z2A3_COLTU</name>
<organism evidence="1 2">
    <name type="scientific">Colletotrichum truncatum</name>
    <name type="common">Anthracnose fungus</name>
    <name type="synonym">Colletotrichum capsici</name>
    <dbReference type="NCBI Taxonomy" id="5467"/>
    <lineage>
        <taxon>Eukaryota</taxon>
        <taxon>Fungi</taxon>
        <taxon>Dikarya</taxon>
        <taxon>Ascomycota</taxon>
        <taxon>Pezizomycotina</taxon>
        <taxon>Sordariomycetes</taxon>
        <taxon>Hypocreomycetidae</taxon>
        <taxon>Glomerellales</taxon>
        <taxon>Glomerellaceae</taxon>
        <taxon>Colletotrichum</taxon>
        <taxon>Colletotrichum truncatum species complex</taxon>
    </lineage>
</organism>
<gene>
    <name evidence="1" type="ORF">CTRU02_207935</name>
</gene>
<dbReference type="Proteomes" id="UP000805649">
    <property type="component" value="Unassembled WGS sequence"/>
</dbReference>
<comment type="caution">
    <text evidence="1">The sequence shown here is derived from an EMBL/GenBank/DDBJ whole genome shotgun (WGS) entry which is preliminary data.</text>
</comment>
<dbReference type="EMBL" id="VUJX02000004">
    <property type="protein sequence ID" value="KAL0938204.1"/>
    <property type="molecule type" value="Genomic_DNA"/>
</dbReference>
<keyword evidence="2" id="KW-1185">Reference proteome</keyword>
<protein>
    <submittedName>
        <fullName evidence="1">CFEM domain-containing protein</fullName>
    </submittedName>
</protein>
<evidence type="ECO:0000313" key="2">
    <source>
        <dbReference type="Proteomes" id="UP000805649"/>
    </source>
</evidence>
<reference evidence="1 2" key="1">
    <citation type="journal article" date="2020" name="Phytopathology">
        <title>Genome Sequence Resources of Colletotrichum truncatum, C. plurivorum, C. musicola, and C. sojae: Four Species Pathogenic to Soybean (Glycine max).</title>
        <authorList>
            <person name="Rogerio F."/>
            <person name="Boufleur T.R."/>
            <person name="Ciampi-Guillardi M."/>
            <person name="Sukno S.A."/>
            <person name="Thon M.R."/>
            <person name="Massola Junior N.S."/>
            <person name="Baroncelli R."/>
        </authorList>
    </citation>
    <scope>NUCLEOTIDE SEQUENCE [LARGE SCALE GENOMIC DNA]</scope>
    <source>
        <strain evidence="1 2">CMES1059</strain>
    </source>
</reference>
<sequence>MICVVIRLYSKSCIIRRFGTDDCVITITCILYIGWFSIGHHIYQLSFGIDIWWADEATLTWALKQLFYIEAPIYLILLGLTKVSILCFYLRLFPYEGFCRLCHILLVIVITTTTLWAVLAIVQCRPISYNWEGWKGDFEGQVKCVNLNVLSWTSSVISITLDAIILIMPMPLIIKVKSTARRKIAIISMFSLGIVIIIASCLRLRFNLLYGDSVNITWDYVDLLLWTGVEVATSIAVTSLPAIRLMLHRLFPGLFNRIFAFGGHVERDREQYMEILDAHNRDIERLGANGIIRRLTRTQAKDVRPPTIGGGTPRGRTAKEARVSAGTNEALKAKKPAQTDASRILASIMGSEAGSRRQSHASLDESNNELSTVMTDITSMSGKQPSEDMSIENYMTGESIKSPEE</sequence>